<dbReference type="AlphaFoldDB" id="A0A9D4VP88"/>
<sequence>MQVGGYDCPFFVLSEAEEKRIQRPWRRGVIVKLLGRKIGHKALETRLKQMWGRFSHYREGCPENKNIGGDKEDDKMEQNSMKKVQRGEQAGLGGGSAGLWKVVQKQRKGKKLMNDRKGQLSVIVNVNDCSVGSRFVALSEEIPYLNGVIKDNHVTLMKEVLAGKNNGGEKFY</sequence>
<accession>A0A9D4VP88</accession>
<name>A0A9D4VP88_PEA</name>
<dbReference type="Gramene" id="Psat07G0284100-T1">
    <property type="protein sequence ID" value="KAI5386464.1"/>
    <property type="gene ID" value="KIW84_072841"/>
</dbReference>
<keyword evidence="2" id="KW-1185">Reference proteome</keyword>
<proteinExistence type="predicted"/>
<dbReference type="Proteomes" id="UP001058974">
    <property type="component" value="Chromosome 7"/>
</dbReference>
<evidence type="ECO:0000313" key="1">
    <source>
        <dbReference type="EMBL" id="KAI5386464.1"/>
    </source>
</evidence>
<reference evidence="1 2" key="1">
    <citation type="journal article" date="2022" name="Nat. Genet.">
        <title>Improved pea reference genome and pan-genome highlight genomic features and evolutionary characteristics.</title>
        <authorList>
            <person name="Yang T."/>
            <person name="Liu R."/>
            <person name="Luo Y."/>
            <person name="Hu S."/>
            <person name="Wang D."/>
            <person name="Wang C."/>
            <person name="Pandey M.K."/>
            <person name="Ge S."/>
            <person name="Xu Q."/>
            <person name="Li N."/>
            <person name="Li G."/>
            <person name="Huang Y."/>
            <person name="Saxena R.K."/>
            <person name="Ji Y."/>
            <person name="Li M."/>
            <person name="Yan X."/>
            <person name="He Y."/>
            <person name="Liu Y."/>
            <person name="Wang X."/>
            <person name="Xiang C."/>
            <person name="Varshney R.K."/>
            <person name="Ding H."/>
            <person name="Gao S."/>
            <person name="Zong X."/>
        </authorList>
    </citation>
    <scope>NUCLEOTIDE SEQUENCE [LARGE SCALE GENOMIC DNA]</scope>
    <source>
        <strain evidence="1 2">cv. Zhongwan 6</strain>
    </source>
</reference>
<gene>
    <name evidence="1" type="ORF">KIW84_072841</name>
</gene>
<dbReference type="EMBL" id="JAMSHJ010000007">
    <property type="protein sequence ID" value="KAI5386464.1"/>
    <property type="molecule type" value="Genomic_DNA"/>
</dbReference>
<protein>
    <submittedName>
        <fullName evidence="1">Uncharacterized protein</fullName>
    </submittedName>
</protein>
<comment type="caution">
    <text evidence="1">The sequence shown here is derived from an EMBL/GenBank/DDBJ whole genome shotgun (WGS) entry which is preliminary data.</text>
</comment>
<evidence type="ECO:0000313" key="2">
    <source>
        <dbReference type="Proteomes" id="UP001058974"/>
    </source>
</evidence>
<organism evidence="1 2">
    <name type="scientific">Pisum sativum</name>
    <name type="common">Garden pea</name>
    <name type="synonym">Lathyrus oleraceus</name>
    <dbReference type="NCBI Taxonomy" id="3888"/>
    <lineage>
        <taxon>Eukaryota</taxon>
        <taxon>Viridiplantae</taxon>
        <taxon>Streptophyta</taxon>
        <taxon>Embryophyta</taxon>
        <taxon>Tracheophyta</taxon>
        <taxon>Spermatophyta</taxon>
        <taxon>Magnoliopsida</taxon>
        <taxon>eudicotyledons</taxon>
        <taxon>Gunneridae</taxon>
        <taxon>Pentapetalae</taxon>
        <taxon>rosids</taxon>
        <taxon>fabids</taxon>
        <taxon>Fabales</taxon>
        <taxon>Fabaceae</taxon>
        <taxon>Papilionoideae</taxon>
        <taxon>50 kb inversion clade</taxon>
        <taxon>NPAAA clade</taxon>
        <taxon>Hologalegina</taxon>
        <taxon>IRL clade</taxon>
        <taxon>Fabeae</taxon>
        <taxon>Lathyrus</taxon>
    </lineage>
</organism>